<reference evidence="3" key="1">
    <citation type="journal article" date="2023" name="Nat. Commun.">
        <title>Diploid and tetraploid genomes of Acorus and the evolution of monocots.</title>
        <authorList>
            <person name="Ma L."/>
            <person name="Liu K.W."/>
            <person name="Li Z."/>
            <person name="Hsiao Y.Y."/>
            <person name="Qi Y."/>
            <person name="Fu T."/>
            <person name="Tang G.D."/>
            <person name="Zhang D."/>
            <person name="Sun W.H."/>
            <person name="Liu D.K."/>
            <person name="Li Y."/>
            <person name="Chen G.Z."/>
            <person name="Liu X.D."/>
            <person name="Liao X.Y."/>
            <person name="Jiang Y.T."/>
            <person name="Yu X."/>
            <person name="Hao Y."/>
            <person name="Huang J."/>
            <person name="Zhao X.W."/>
            <person name="Ke S."/>
            <person name="Chen Y.Y."/>
            <person name="Wu W.L."/>
            <person name="Hsu J.L."/>
            <person name="Lin Y.F."/>
            <person name="Huang M.D."/>
            <person name="Li C.Y."/>
            <person name="Huang L."/>
            <person name="Wang Z.W."/>
            <person name="Zhao X."/>
            <person name="Zhong W.Y."/>
            <person name="Peng D.H."/>
            <person name="Ahmad S."/>
            <person name="Lan S."/>
            <person name="Zhang J.S."/>
            <person name="Tsai W.C."/>
            <person name="Van de Peer Y."/>
            <person name="Liu Z.J."/>
        </authorList>
    </citation>
    <scope>NUCLEOTIDE SEQUENCE</scope>
    <source>
        <strain evidence="3">SCP</strain>
    </source>
</reference>
<keyword evidence="4" id="KW-1185">Reference proteome</keyword>
<dbReference type="EMBL" id="JAUJYN010000007">
    <property type="protein sequence ID" value="KAK1267159.1"/>
    <property type="molecule type" value="Genomic_DNA"/>
</dbReference>
<gene>
    <name evidence="3" type="ORF">QJS04_geneDACA000400</name>
</gene>
<dbReference type="AlphaFoldDB" id="A0AAV9ASG9"/>
<protein>
    <recommendedName>
        <fullName evidence="2">KIB1-4 beta-propeller domain-containing protein</fullName>
    </recommendedName>
</protein>
<evidence type="ECO:0000313" key="4">
    <source>
        <dbReference type="Proteomes" id="UP001179952"/>
    </source>
</evidence>
<dbReference type="InterPro" id="IPR005174">
    <property type="entry name" value="KIB1-4_b-propeller"/>
</dbReference>
<dbReference type="Pfam" id="PF03478">
    <property type="entry name" value="Beta-prop_KIB1-4"/>
    <property type="match status" value="1"/>
</dbReference>
<evidence type="ECO:0000256" key="1">
    <source>
        <dbReference type="SAM" id="MobiDB-lite"/>
    </source>
</evidence>
<feature type="domain" description="KIB1-4 beta-propeller" evidence="2">
    <location>
        <begin position="72"/>
        <end position="303"/>
    </location>
</feature>
<feature type="region of interest" description="Disordered" evidence="1">
    <location>
        <begin position="1"/>
        <end position="47"/>
    </location>
</feature>
<comment type="caution">
    <text evidence="3">The sequence shown here is derived from an EMBL/GenBank/DDBJ whole genome shotgun (WGS) entry which is preliminary data.</text>
</comment>
<evidence type="ECO:0000313" key="3">
    <source>
        <dbReference type="EMBL" id="KAK1267159.1"/>
    </source>
</evidence>
<proteinExistence type="predicted"/>
<reference evidence="3" key="2">
    <citation type="submission" date="2023-06" db="EMBL/GenBank/DDBJ databases">
        <authorList>
            <person name="Ma L."/>
            <person name="Liu K.-W."/>
            <person name="Li Z."/>
            <person name="Hsiao Y.-Y."/>
            <person name="Qi Y."/>
            <person name="Fu T."/>
            <person name="Tang G."/>
            <person name="Zhang D."/>
            <person name="Sun W.-H."/>
            <person name="Liu D.-K."/>
            <person name="Li Y."/>
            <person name="Chen G.-Z."/>
            <person name="Liu X.-D."/>
            <person name="Liao X.-Y."/>
            <person name="Jiang Y.-T."/>
            <person name="Yu X."/>
            <person name="Hao Y."/>
            <person name="Huang J."/>
            <person name="Zhao X.-W."/>
            <person name="Ke S."/>
            <person name="Chen Y.-Y."/>
            <person name="Wu W.-L."/>
            <person name="Hsu J.-L."/>
            <person name="Lin Y.-F."/>
            <person name="Huang M.-D."/>
            <person name="Li C.-Y."/>
            <person name="Huang L."/>
            <person name="Wang Z.-W."/>
            <person name="Zhao X."/>
            <person name="Zhong W.-Y."/>
            <person name="Peng D.-H."/>
            <person name="Ahmad S."/>
            <person name="Lan S."/>
            <person name="Zhang J.-S."/>
            <person name="Tsai W.-C."/>
            <person name="Van De Peer Y."/>
            <person name="Liu Z.-J."/>
        </authorList>
    </citation>
    <scope>NUCLEOTIDE SEQUENCE</scope>
    <source>
        <strain evidence="3">SCP</strain>
        <tissue evidence="3">Leaves</tissue>
    </source>
</reference>
<dbReference type="Proteomes" id="UP001179952">
    <property type="component" value="Unassembled WGS sequence"/>
</dbReference>
<evidence type="ECO:0000259" key="2">
    <source>
        <dbReference type="Pfam" id="PF03478"/>
    </source>
</evidence>
<organism evidence="3 4">
    <name type="scientific">Acorus gramineus</name>
    <name type="common">Dwarf sweet flag</name>
    <dbReference type="NCBI Taxonomy" id="55184"/>
    <lineage>
        <taxon>Eukaryota</taxon>
        <taxon>Viridiplantae</taxon>
        <taxon>Streptophyta</taxon>
        <taxon>Embryophyta</taxon>
        <taxon>Tracheophyta</taxon>
        <taxon>Spermatophyta</taxon>
        <taxon>Magnoliopsida</taxon>
        <taxon>Liliopsida</taxon>
        <taxon>Acoraceae</taxon>
        <taxon>Acorus</taxon>
    </lineage>
</organism>
<sequence length="335" mass="37544">MASPSLSPPSSPPSPPPTPPHHLSHQPPPPPPSLPVPSPPSGNPMIAQLPWIQSPRVRNARKTTFIRVGDLFRCEPPSHFVRGCFLIARIHNWVLLQESIPTNTFLFNPPTRERLLLPCPSPEPEGPVTCTALLSTSPDLEEFWIVIARGNSIFACRPRTGFWFSRYFESEFRSMVALPGENTLLCLLSDLSIARYEFDFSNDRGRSLRYSSAASSSVPQPSRATEYFLIDYDERLVLVVVVSYDLNWRPPAVVGFNMYFVDDTWELIGPDAVRDHLVVLVNGGHSFSLPTPPGLRGTLAYLVPRPEFYDGTDLLWIVIDLERDLSFARCVEVPP</sequence>
<name>A0AAV9ASG9_ACOGR</name>
<accession>A0AAV9ASG9</accession>
<feature type="compositionally biased region" description="Pro residues" evidence="1">
    <location>
        <begin position="1"/>
        <end position="42"/>
    </location>
</feature>